<sequence length="86" mass="10859">MVWDERQAYEELLYWDRLIQEGHRLLPHDFDRYEELRYWYDCLFYEEELRQYHDYIAAIEELESRQYHEVCFSTIQSFYPLCTGVC</sequence>
<accession>Q4S7S8</accession>
<evidence type="ECO:0000313" key="1">
    <source>
        <dbReference type="EMBL" id="CAG03304.1"/>
    </source>
</evidence>
<dbReference type="EMBL" id="CAAE01014712">
    <property type="protein sequence ID" value="CAG03304.1"/>
    <property type="molecule type" value="Genomic_DNA"/>
</dbReference>
<reference evidence="1" key="2">
    <citation type="submission" date="2004-02" db="EMBL/GenBank/DDBJ databases">
        <authorList>
            <consortium name="Genoscope"/>
            <consortium name="Whitehead Institute Centre for Genome Research"/>
        </authorList>
    </citation>
    <scope>NUCLEOTIDE SEQUENCE</scope>
</reference>
<dbReference type="KEGG" id="tng:GSTEN00022650G001"/>
<protein>
    <submittedName>
        <fullName evidence="1">(spotted green pufferfish) hypothetical protein</fullName>
    </submittedName>
</protein>
<organism evidence="1">
    <name type="scientific">Tetraodon nigroviridis</name>
    <name type="common">Spotted green pufferfish</name>
    <name type="synonym">Chelonodon nigroviridis</name>
    <dbReference type="NCBI Taxonomy" id="99883"/>
    <lineage>
        <taxon>Eukaryota</taxon>
        <taxon>Metazoa</taxon>
        <taxon>Chordata</taxon>
        <taxon>Craniata</taxon>
        <taxon>Vertebrata</taxon>
        <taxon>Euteleostomi</taxon>
        <taxon>Actinopterygii</taxon>
        <taxon>Neopterygii</taxon>
        <taxon>Teleostei</taxon>
        <taxon>Neoteleostei</taxon>
        <taxon>Acanthomorphata</taxon>
        <taxon>Eupercaria</taxon>
        <taxon>Tetraodontiformes</taxon>
        <taxon>Tetradontoidea</taxon>
        <taxon>Tetraodontidae</taxon>
        <taxon>Tetraodon</taxon>
    </lineage>
</organism>
<gene>
    <name evidence="1" type="ORF">GSTENG00022650001</name>
</gene>
<dbReference type="AlphaFoldDB" id="Q4S7S8"/>
<name>Q4S7S8_TETNG</name>
<comment type="caution">
    <text evidence="1">The sequence shown here is derived from an EMBL/GenBank/DDBJ whole genome shotgun (WGS) entry which is preliminary data.</text>
</comment>
<proteinExistence type="predicted"/>
<dbReference type="OrthoDB" id="8898434at2759"/>
<reference evidence="1" key="1">
    <citation type="journal article" date="2004" name="Nature">
        <title>Genome duplication in the teleost fish Tetraodon nigroviridis reveals the early vertebrate proto-karyotype.</title>
        <authorList>
            <person name="Jaillon O."/>
            <person name="Aury J.-M."/>
            <person name="Brunet F."/>
            <person name="Petit J.-L."/>
            <person name="Stange-Thomann N."/>
            <person name="Mauceli E."/>
            <person name="Bouneau L."/>
            <person name="Fischer C."/>
            <person name="Ozouf-Costaz C."/>
            <person name="Bernot A."/>
            <person name="Nicaud S."/>
            <person name="Jaffe D."/>
            <person name="Fisher S."/>
            <person name="Lutfalla G."/>
            <person name="Dossat C."/>
            <person name="Segurens B."/>
            <person name="Dasilva C."/>
            <person name="Salanoubat M."/>
            <person name="Levy M."/>
            <person name="Boudet N."/>
            <person name="Castellano S."/>
            <person name="Anthouard V."/>
            <person name="Jubin C."/>
            <person name="Castelli V."/>
            <person name="Katinka M."/>
            <person name="Vacherie B."/>
            <person name="Biemont C."/>
            <person name="Skalli Z."/>
            <person name="Cattolico L."/>
            <person name="Poulain J."/>
            <person name="De Berardinis V."/>
            <person name="Cruaud C."/>
            <person name="Duprat S."/>
            <person name="Brottier P."/>
            <person name="Coutanceau J.-P."/>
            <person name="Gouzy J."/>
            <person name="Parra G."/>
            <person name="Lardier G."/>
            <person name="Chapple C."/>
            <person name="McKernan K.J."/>
            <person name="McEwan P."/>
            <person name="Bosak S."/>
            <person name="Kellis M."/>
            <person name="Volff J.-N."/>
            <person name="Guigo R."/>
            <person name="Zody M.C."/>
            <person name="Mesirov J."/>
            <person name="Lindblad-Toh K."/>
            <person name="Birren B."/>
            <person name="Nusbaum C."/>
            <person name="Kahn D."/>
            <person name="Robinson-Rechavi M."/>
            <person name="Laudet V."/>
            <person name="Schachter V."/>
            <person name="Quetier F."/>
            <person name="Saurin W."/>
            <person name="Scarpelli C."/>
            <person name="Wincker P."/>
            <person name="Lander E.S."/>
            <person name="Weissenbach J."/>
            <person name="Roest Crollius H."/>
        </authorList>
    </citation>
    <scope>NUCLEOTIDE SEQUENCE [LARGE SCALE GENOMIC DNA]</scope>
</reference>